<name>A0ABQ6LSV2_9RHOB</name>
<dbReference type="Pfam" id="PF04290">
    <property type="entry name" value="DctQ"/>
    <property type="match status" value="1"/>
</dbReference>
<keyword evidence="6 9" id="KW-1133">Transmembrane helix</keyword>
<dbReference type="EMBL" id="BSYI01000052">
    <property type="protein sequence ID" value="GMG85147.1"/>
    <property type="molecule type" value="Genomic_DNA"/>
</dbReference>
<evidence type="ECO:0000256" key="4">
    <source>
        <dbReference type="ARBA" id="ARBA00022519"/>
    </source>
</evidence>
<evidence type="ECO:0000256" key="2">
    <source>
        <dbReference type="ARBA" id="ARBA00022448"/>
    </source>
</evidence>
<keyword evidence="7 9" id="KW-0472">Membrane</keyword>
<feature type="transmembrane region" description="Helical" evidence="9">
    <location>
        <begin position="125"/>
        <end position="144"/>
    </location>
</feature>
<feature type="domain" description="Tripartite ATP-independent periplasmic transporters DctQ component" evidence="10">
    <location>
        <begin position="21"/>
        <end position="152"/>
    </location>
</feature>
<gene>
    <name evidence="11" type="ORF">LNKW23_43630</name>
</gene>
<evidence type="ECO:0000256" key="7">
    <source>
        <dbReference type="ARBA" id="ARBA00023136"/>
    </source>
</evidence>
<keyword evidence="12" id="KW-1185">Reference proteome</keyword>
<comment type="caution">
    <text evidence="11">The sequence shown here is derived from an EMBL/GenBank/DDBJ whole genome shotgun (WGS) entry which is preliminary data.</text>
</comment>
<comment type="function">
    <text evidence="9">Part of the tripartite ATP-independent periplasmic (TRAP) transport system.</text>
</comment>
<evidence type="ECO:0000256" key="6">
    <source>
        <dbReference type="ARBA" id="ARBA00022989"/>
    </source>
</evidence>
<keyword evidence="3" id="KW-1003">Cell membrane</keyword>
<organism evidence="11 12">
    <name type="scientific">Paralimibaculum aggregatum</name>
    <dbReference type="NCBI Taxonomy" id="3036245"/>
    <lineage>
        <taxon>Bacteria</taxon>
        <taxon>Pseudomonadati</taxon>
        <taxon>Pseudomonadota</taxon>
        <taxon>Alphaproteobacteria</taxon>
        <taxon>Rhodobacterales</taxon>
        <taxon>Paracoccaceae</taxon>
        <taxon>Paralimibaculum</taxon>
    </lineage>
</organism>
<keyword evidence="4 9" id="KW-0997">Cell inner membrane</keyword>
<proteinExistence type="inferred from homology"/>
<evidence type="ECO:0000256" key="3">
    <source>
        <dbReference type="ARBA" id="ARBA00022475"/>
    </source>
</evidence>
<protein>
    <recommendedName>
        <fullName evidence="9">TRAP transporter small permease protein</fullName>
    </recommendedName>
</protein>
<evidence type="ECO:0000256" key="5">
    <source>
        <dbReference type="ARBA" id="ARBA00022692"/>
    </source>
</evidence>
<sequence>MLEILNRNAERWALLLFYTLLVVTMAVEVIRREVFHFSSIWGEEIVRYAFIYLVWIGAASAVRERAHIRIDVLFNYVGARTKAALYLFGDLVMLGVACLAVWWSFETLAVSWKFDSVSHGLRVSMVWFLAAVPIGFALMIFRLVQSLIRDARDLAQGRPPFEGERLFD</sequence>
<evidence type="ECO:0000259" key="10">
    <source>
        <dbReference type="Pfam" id="PF04290"/>
    </source>
</evidence>
<dbReference type="PANTHER" id="PTHR35011">
    <property type="entry name" value="2,3-DIKETO-L-GULONATE TRAP TRANSPORTER SMALL PERMEASE PROTEIN YIAM"/>
    <property type="match status" value="1"/>
</dbReference>
<keyword evidence="5 9" id="KW-0812">Transmembrane</keyword>
<dbReference type="RefSeq" id="WP_285674406.1">
    <property type="nucleotide sequence ID" value="NZ_BSYI01000052.1"/>
</dbReference>
<keyword evidence="2 9" id="KW-0813">Transport</keyword>
<dbReference type="PANTHER" id="PTHR35011:SF2">
    <property type="entry name" value="2,3-DIKETO-L-GULONATE TRAP TRANSPORTER SMALL PERMEASE PROTEIN YIAM"/>
    <property type="match status" value="1"/>
</dbReference>
<evidence type="ECO:0000256" key="1">
    <source>
        <dbReference type="ARBA" id="ARBA00004429"/>
    </source>
</evidence>
<reference evidence="11 12" key="1">
    <citation type="submission" date="2023-04" db="EMBL/GenBank/DDBJ databases">
        <title>Marinoamorphus aggregata gen. nov., sp. Nov., isolate from tissue of brittle star Ophioplocus japonicus.</title>
        <authorList>
            <person name="Kawano K."/>
            <person name="Sawayama S."/>
            <person name="Nakagawa S."/>
        </authorList>
    </citation>
    <scope>NUCLEOTIDE SEQUENCE [LARGE SCALE GENOMIC DNA]</scope>
    <source>
        <strain evidence="11 12">NKW23</strain>
    </source>
</reference>
<evidence type="ECO:0000256" key="9">
    <source>
        <dbReference type="RuleBase" id="RU369079"/>
    </source>
</evidence>
<feature type="transmembrane region" description="Helical" evidence="9">
    <location>
        <begin position="45"/>
        <end position="62"/>
    </location>
</feature>
<evidence type="ECO:0000313" key="11">
    <source>
        <dbReference type="EMBL" id="GMG85147.1"/>
    </source>
</evidence>
<dbReference type="InterPro" id="IPR055348">
    <property type="entry name" value="DctQ"/>
</dbReference>
<feature type="transmembrane region" description="Helical" evidence="9">
    <location>
        <begin position="12"/>
        <end position="30"/>
    </location>
</feature>
<evidence type="ECO:0000256" key="8">
    <source>
        <dbReference type="ARBA" id="ARBA00038436"/>
    </source>
</evidence>
<accession>A0ABQ6LSV2</accession>
<dbReference type="InterPro" id="IPR007387">
    <property type="entry name" value="TRAP_DctQ"/>
</dbReference>
<dbReference type="Proteomes" id="UP001239909">
    <property type="component" value="Unassembled WGS sequence"/>
</dbReference>
<comment type="subunit">
    <text evidence="9">The complex comprises the extracytoplasmic solute receptor protein and the two transmembrane proteins.</text>
</comment>
<comment type="similarity">
    <text evidence="8 9">Belongs to the TRAP transporter small permease family.</text>
</comment>
<evidence type="ECO:0000313" key="12">
    <source>
        <dbReference type="Proteomes" id="UP001239909"/>
    </source>
</evidence>
<comment type="subcellular location">
    <subcellularLocation>
        <location evidence="1 9">Cell inner membrane</location>
        <topology evidence="1 9">Multi-pass membrane protein</topology>
    </subcellularLocation>
</comment>
<feature type="transmembrane region" description="Helical" evidence="9">
    <location>
        <begin position="83"/>
        <end position="105"/>
    </location>
</feature>